<dbReference type="PANTHER" id="PTHR30269">
    <property type="entry name" value="TRANSMEMBRANE PROTEIN YFCA"/>
    <property type="match status" value="1"/>
</dbReference>
<accession>A0A1N7L155</accession>
<keyword evidence="7 8" id="KW-0472">Membrane</keyword>
<dbReference type="InterPro" id="IPR002781">
    <property type="entry name" value="TM_pro_TauE-like"/>
</dbReference>
<evidence type="ECO:0000256" key="2">
    <source>
        <dbReference type="ARBA" id="ARBA00009142"/>
    </source>
</evidence>
<feature type="transmembrane region" description="Helical" evidence="8">
    <location>
        <begin position="202"/>
        <end position="225"/>
    </location>
</feature>
<comment type="subcellular location">
    <subcellularLocation>
        <location evidence="1 8">Cell membrane</location>
        <topology evidence="1 8">Multi-pass membrane protein</topology>
    </subcellularLocation>
</comment>
<reference evidence="9 10" key="1">
    <citation type="submission" date="2017-01" db="EMBL/GenBank/DDBJ databases">
        <authorList>
            <person name="Mah S.A."/>
            <person name="Swanson W.J."/>
            <person name="Moy G.W."/>
            <person name="Vacquier V.D."/>
        </authorList>
    </citation>
    <scope>NUCLEOTIDE SEQUENCE [LARGE SCALE GENOMIC DNA]</scope>
    <source>
        <strain evidence="9 10">DSM 26375</strain>
    </source>
</reference>
<dbReference type="InterPro" id="IPR052017">
    <property type="entry name" value="TSUP"/>
</dbReference>
<name>A0A1N7L155_9RHOB</name>
<feature type="transmembrane region" description="Helical" evidence="8">
    <location>
        <begin position="111"/>
        <end position="130"/>
    </location>
</feature>
<feature type="transmembrane region" description="Helical" evidence="8">
    <location>
        <begin position="12"/>
        <end position="33"/>
    </location>
</feature>
<keyword evidence="6 8" id="KW-1133">Transmembrane helix</keyword>
<dbReference type="Pfam" id="PF01925">
    <property type="entry name" value="TauE"/>
    <property type="match status" value="1"/>
</dbReference>
<evidence type="ECO:0000313" key="9">
    <source>
        <dbReference type="EMBL" id="SIS67579.1"/>
    </source>
</evidence>
<gene>
    <name evidence="9" type="ORF">SAMN05421774_101831</name>
</gene>
<keyword evidence="4 8" id="KW-1003">Cell membrane</keyword>
<feature type="transmembrane region" description="Helical" evidence="8">
    <location>
        <begin position="142"/>
        <end position="166"/>
    </location>
</feature>
<comment type="similarity">
    <text evidence="2 8">Belongs to the 4-toluene sulfonate uptake permease (TSUP) (TC 2.A.102) family.</text>
</comment>
<evidence type="ECO:0000256" key="6">
    <source>
        <dbReference type="ARBA" id="ARBA00022989"/>
    </source>
</evidence>
<evidence type="ECO:0000256" key="1">
    <source>
        <dbReference type="ARBA" id="ARBA00004651"/>
    </source>
</evidence>
<feature type="transmembrane region" description="Helical" evidence="8">
    <location>
        <begin position="178"/>
        <end position="196"/>
    </location>
</feature>
<dbReference type="EMBL" id="FTOT01000001">
    <property type="protein sequence ID" value="SIS67579.1"/>
    <property type="molecule type" value="Genomic_DNA"/>
</dbReference>
<evidence type="ECO:0000256" key="7">
    <source>
        <dbReference type="ARBA" id="ARBA00023136"/>
    </source>
</evidence>
<protein>
    <recommendedName>
        <fullName evidence="8">Probable membrane transporter protein</fullName>
    </recommendedName>
</protein>
<dbReference type="STRING" id="1086013.SAMN05421774_101831"/>
<dbReference type="RefSeq" id="WP_083701111.1">
    <property type="nucleotide sequence ID" value="NZ_BMEH01000001.1"/>
</dbReference>
<keyword evidence="10" id="KW-1185">Reference proteome</keyword>
<dbReference type="PANTHER" id="PTHR30269:SF37">
    <property type="entry name" value="MEMBRANE TRANSPORTER PROTEIN"/>
    <property type="match status" value="1"/>
</dbReference>
<evidence type="ECO:0000313" key="10">
    <source>
        <dbReference type="Proteomes" id="UP000186141"/>
    </source>
</evidence>
<organism evidence="9 10">
    <name type="scientific">Gemmobacter megaterium</name>
    <dbReference type="NCBI Taxonomy" id="1086013"/>
    <lineage>
        <taxon>Bacteria</taxon>
        <taxon>Pseudomonadati</taxon>
        <taxon>Pseudomonadota</taxon>
        <taxon>Alphaproteobacteria</taxon>
        <taxon>Rhodobacterales</taxon>
        <taxon>Paracoccaceae</taxon>
        <taxon>Gemmobacter</taxon>
    </lineage>
</organism>
<evidence type="ECO:0000256" key="8">
    <source>
        <dbReference type="RuleBase" id="RU363041"/>
    </source>
</evidence>
<evidence type="ECO:0000256" key="4">
    <source>
        <dbReference type="ARBA" id="ARBA00022475"/>
    </source>
</evidence>
<dbReference type="GO" id="GO:0005886">
    <property type="term" value="C:plasma membrane"/>
    <property type="evidence" value="ECO:0007669"/>
    <property type="project" value="UniProtKB-SubCell"/>
</dbReference>
<keyword evidence="5 8" id="KW-0812">Transmembrane</keyword>
<evidence type="ECO:0000256" key="5">
    <source>
        <dbReference type="ARBA" id="ARBA00022692"/>
    </source>
</evidence>
<feature type="transmembrane region" description="Helical" evidence="8">
    <location>
        <begin position="40"/>
        <end position="62"/>
    </location>
</feature>
<keyword evidence="3" id="KW-0813">Transport</keyword>
<dbReference type="Proteomes" id="UP000186141">
    <property type="component" value="Unassembled WGS sequence"/>
</dbReference>
<feature type="transmembrane region" description="Helical" evidence="8">
    <location>
        <begin position="82"/>
        <end position="104"/>
    </location>
</feature>
<proteinExistence type="inferred from homology"/>
<feature type="transmembrane region" description="Helical" evidence="8">
    <location>
        <begin position="232"/>
        <end position="252"/>
    </location>
</feature>
<evidence type="ECO:0000256" key="3">
    <source>
        <dbReference type="ARBA" id="ARBA00022448"/>
    </source>
</evidence>
<sequence length="254" mass="26339">MWLLPGPVAEALAVPGLWLLGLAAAMAGLVRGFSGFGSGLVFMPVAGAVLPPAQAVAVLAMMDLLGPLVNMPGALRTGAPREIGLLVLGMLPGLPLGLAALIWIDPDMFRWTVSGLALLTVVALVAGWQWRGSRGRRTTVATGFLSGIVGGATALPGPPVVLYYMASPMPVAQVRANLSMFLVMVDLGMVAALGLAGQLSWWLATVSLMLLVPFILANAVGSALFRPDRARLYKVLAWVLIAASALAGLPLWKG</sequence>
<dbReference type="OrthoDB" id="9795324at2"/>
<dbReference type="AlphaFoldDB" id="A0A1N7L155"/>